<gene>
    <name evidence="1" type="ORF">ACHAW5_009958</name>
</gene>
<organism evidence="1 2">
    <name type="scientific">Stephanodiscus triporus</name>
    <dbReference type="NCBI Taxonomy" id="2934178"/>
    <lineage>
        <taxon>Eukaryota</taxon>
        <taxon>Sar</taxon>
        <taxon>Stramenopiles</taxon>
        <taxon>Ochrophyta</taxon>
        <taxon>Bacillariophyta</taxon>
        <taxon>Coscinodiscophyceae</taxon>
        <taxon>Thalassiosirophycidae</taxon>
        <taxon>Stephanodiscales</taxon>
        <taxon>Stephanodiscaceae</taxon>
        <taxon>Stephanodiscus</taxon>
    </lineage>
</organism>
<proteinExistence type="predicted"/>
<dbReference type="EMBL" id="JALLAZ020000482">
    <property type="protein sequence ID" value="KAL3794124.1"/>
    <property type="molecule type" value="Genomic_DNA"/>
</dbReference>
<dbReference type="AlphaFoldDB" id="A0ABD3Q120"/>
<protein>
    <submittedName>
        <fullName evidence="1">Uncharacterized protein</fullName>
    </submittedName>
</protein>
<reference evidence="1 2" key="1">
    <citation type="submission" date="2024-10" db="EMBL/GenBank/DDBJ databases">
        <title>Updated reference genomes for cyclostephanoid diatoms.</title>
        <authorList>
            <person name="Roberts W.R."/>
            <person name="Alverson A.J."/>
        </authorList>
    </citation>
    <scope>NUCLEOTIDE SEQUENCE [LARGE SCALE GENOMIC DNA]</scope>
    <source>
        <strain evidence="1 2">AJA276-08</strain>
    </source>
</reference>
<evidence type="ECO:0000313" key="2">
    <source>
        <dbReference type="Proteomes" id="UP001530315"/>
    </source>
</evidence>
<sequence>MAADDNCKAYRWHFKYSYQQTKVLGKLACLVLSKILGIGTAERNWKQVKAVKSGQRVNTSIDKTRKQVLIYAQYQQMRAQARAIKLSAAGKLWEDKDCKEIQMSLEEEVAEPEEPIVEGKVGTEEARLMSKYGGLKLCDIDEGNRVMTVIKMVFVKQRGKNAYHAFATLPGYDPTIGDHDKANDPYWQPWEINEDLHDCMRTYYETEEGKGDNVKVFDKGGDCQSKEE</sequence>
<evidence type="ECO:0000313" key="1">
    <source>
        <dbReference type="EMBL" id="KAL3794124.1"/>
    </source>
</evidence>
<dbReference type="Proteomes" id="UP001530315">
    <property type="component" value="Unassembled WGS sequence"/>
</dbReference>
<comment type="caution">
    <text evidence="1">The sequence shown here is derived from an EMBL/GenBank/DDBJ whole genome shotgun (WGS) entry which is preliminary data.</text>
</comment>
<name>A0ABD3Q120_9STRA</name>
<accession>A0ABD3Q120</accession>
<keyword evidence="2" id="KW-1185">Reference proteome</keyword>